<dbReference type="Gene3D" id="1.20.1250.20">
    <property type="entry name" value="MFS general substrate transporter like domains"/>
    <property type="match status" value="2"/>
</dbReference>
<feature type="transmembrane region" description="Helical" evidence="4">
    <location>
        <begin position="348"/>
        <end position="369"/>
    </location>
</feature>
<evidence type="ECO:0000313" key="7">
    <source>
        <dbReference type="Proteomes" id="UP001043456"/>
    </source>
</evidence>
<evidence type="ECO:0000256" key="2">
    <source>
        <dbReference type="ARBA" id="ARBA00022475"/>
    </source>
</evidence>
<gene>
    <name evidence="6" type="ORF">Asppvi_001746</name>
</gene>
<dbReference type="GeneID" id="67000358"/>
<feature type="transmembrane region" description="Helical" evidence="4">
    <location>
        <begin position="446"/>
        <end position="466"/>
    </location>
</feature>
<feature type="compositionally biased region" description="Low complexity" evidence="3">
    <location>
        <begin position="166"/>
        <end position="175"/>
    </location>
</feature>
<dbReference type="InterPro" id="IPR036259">
    <property type="entry name" value="MFS_trans_sf"/>
</dbReference>
<keyword evidence="4" id="KW-0812">Transmembrane</keyword>
<keyword evidence="4" id="KW-1133">Transmembrane helix</keyword>
<dbReference type="InterPro" id="IPR011701">
    <property type="entry name" value="MFS"/>
</dbReference>
<evidence type="ECO:0000313" key="6">
    <source>
        <dbReference type="EMBL" id="GIJ83226.1"/>
    </source>
</evidence>
<comment type="subcellular location">
    <subcellularLocation>
        <location evidence="1">Cell inner membrane</location>
        <topology evidence="1">Multi-pass membrane protein</topology>
    </subcellularLocation>
</comment>
<feature type="transmembrane region" description="Helical" evidence="4">
    <location>
        <begin position="279"/>
        <end position="299"/>
    </location>
</feature>
<comment type="caution">
    <text evidence="6">The sequence shown here is derived from an EMBL/GenBank/DDBJ whole genome shotgun (WGS) entry which is preliminary data.</text>
</comment>
<dbReference type="OrthoDB" id="546893at2759"/>
<keyword evidence="7" id="KW-1185">Reference proteome</keyword>
<dbReference type="AlphaFoldDB" id="A0A9P3B8Q1"/>
<dbReference type="GO" id="GO:0005886">
    <property type="term" value="C:plasma membrane"/>
    <property type="evidence" value="ECO:0007669"/>
    <property type="project" value="UniProtKB-SubCell"/>
</dbReference>
<feature type="transmembrane region" description="Helical" evidence="4">
    <location>
        <begin position="413"/>
        <end position="434"/>
    </location>
</feature>
<feature type="region of interest" description="Disordered" evidence="3">
    <location>
        <begin position="166"/>
        <end position="188"/>
    </location>
</feature>
<dbReference type="PANTHER" id="PTHR43702">
    <property type="entry name" value="L-FUCOSE-PROTON SYMPORTER"/>
    <property type="match status" value="1"/>
</dbReference>
<feature type="transmembrane region" description="Helical" evidence="4">
    <location>
        <begin position="53"/>
        <end position="72"/>
    </location>
</feature>
<dbReference type="Pfam" id="PF07690">
    <property type="entry name" value="MFS_1"/>
    <property type="match status" value="1"/>
</dbReference>
<evidence type="ECO:0000256" key="4">
    <source>
        <dbReference type="SAM" id="Phobius"/>
    </source>
</evidence>
<dbReference type="EMBL" id="BHVY01000001">
    <property type="protein sequence ID" value="GIJ83226.1"/>
    <property type="molecule type" value="Genomic_DNA"/>
</dbReference>
<sequence length="726" mass="78655">MACLVIVNLCGLIFTLLSIFRCRPITKSFDLVSGSEKCIDIVTLYLVGAPVNILTDLVILILPMPLLTGLVLPSKQKIILVATFALGGFVTVVDVVRIAYLQESSTARLETLKNSEQSSAQTNIFWYTAFTFMWSSVEVNVGIICACIPVLKPLFVRLTPKLFGSAGSPGSRAAGKMPSGGHMAYSESNPKAQRLNPASRHLSNSLQPLTSQNSSIYQGEEHNIELQLMKPPASQPAQGFYLPTTEVRVRSRISEQVPTPRIGPTRHQKSLVDLTDRESLSPLLIVTVLFFLWGFAYGLLGALNTKFQALVNITKGQTVAIHCVYFAAYFTAPPAFSYSVLTRFGFKITIITGLCIFAVGSLVFWPSAILGSFAGFVISNYIAALGLATLEVSANPFIALCGPPQRAEGRVNLAQAVRGVGSVAALLLANLALFQQTSISNLVDAQWTYLAISIFSIALACLFYYYPLPEVTMDELDKSWGPMEPLPRQRRSGLSISVTTSVMVVAAISQCVSLGAQETVSPVTYPVLIHWLEHASSDQAFLLLAALDGLVVLGRVLAGVIFLITPVRPEQLLCVTTVGASVTCLLSTFLNKKSVLGLVFLNYFFQSAIFPTIFVTALRGQGHRIQLSSAFQISSMVGGAIFPAVQYGVEKIASVEHSLGVPAVLFCLTLILPLYTFWEPVWNVVKRPSAGPPHTEDMQAKSNGQKTTGYPEIMVEHTFVIEDGPA</sequence>
<feature type="transmembrane region" description="Helical" evidence="4">
    <location>
        <begin position="124"/>
        <end position="151"/>
    </location>
</feature>
<feature type="transmembrane region" description="Helical" evidence="4">
    <location>
        <begin position="381"/>
        <end position="401"/>
    </location>
</feature>
<feature type="transmembrane region" description="Helical" evidence="4">
    <location>
        <begin position="659"/>
        <end position="678"/>
    </location>
</feature>
<dbReference type="Proteomes" id="UP001043456">
    <property type="component" value="Unassembled WGS sequence"/>
</dbReference>
<dbReference type="PANTHER" id="PTHR43702:SF13">
    <property type="entry name" value="MONOSACCHARIDE TRANSPORTER, PUTATIVE (AFU_ORTHOLOGUE AFUA_4G06630)-RELATED"/>
    <property type="match status" value="1"/>
</dbReference>
<feature type="transmembrane region" description="Helical" evidence="4">
    <location>
        <begin position="572"/>
        <end position="590"/>
    </location>
</feature>
<feature type="transmembrane region" description="Helical" evidence="4">
    <location>
        <begin position="596"/>
        <end position="618"/>
    </location>
</feature>
<dbReference type="InterPro" id="IPR049326">
    <property type="entry name" value="Rhodopsin_dom_fungi"/>
</dbReference>
<feature type="transmembrane region" description="Helical" evidence="4">
    <location>
        <begin position="319"/>
        <end position="341"/>
    </location>
</feature>
<dbReference type="GO" id="GO:0022857">
    <property type="term" value="F:transmembrane transporter activity"/>
    <property type="evidence" value="ECO:0007669"/>
    <property type="project" value="InterPro"/>
</dbReference>
<reference evidence="6 7" key="1">
    <citation type="submission" date="2018-10" db="EMBL/GenBank/DDBJ databases">
        <title>Pan-genome distribution and transcriptional activeness of fungal secondary metabolism genes in Aspergillus section Fumigati.</title>
        <authorList>
            <person name="Takahashi H."/>
            <person name="Umemura M."/>
            <person name="Ninomiya A."/>
            <person name="Kusuya Y."/>
            <person name="Urayama S."/>
            <person name="Shimizu M."/>
            <person name="Watanabe A."/>
            <person name="Kamei K."/>
            <person name="Yaguchi T."/>
            <person name="Hagiwara D."/>
        </authorList>
    </citation>
    <scope>NUCLEOTIDE SEQUENCE [LARGE SCALE GENOMIC DNA]</scope>
    <source>
        <strain evidence="6 7">IFM 55266</strain>
    </source>
</reference>
<organism evidence="6 7">
    <name type="scientific">Aspergillus pseudoviridinutans</name>
    <dbReference type="NCBI Taxonomy" id="1517512"/>
    <lineage>
        <taxon>Eukaryota</taxon>
        <taxon>Fungi</taxon>
        <taxon>Dikarya</taxon>
        <taxon>Ascomycota</taxon>
        <taxon>Pezizomycotina</taxon>
        <taxon>Eurotiomycetes</taxon>
        <taxon>Eurotiomycetidae</taxon>
        <taxon>Eurotiales</taxon>
        <taxon>Aspergillaceae</taxon>
        <taxon>Aspergillus</taxon>
        <taxon>Aspergillus subgen. Fumigati</taxon>
    </lineage>
</organism>
<dbReference type="Pfam" id="PF20684">
    <property type="entry name" value="Fung_rhodopsin"/>
    <property type="match status" value="1"/>
</dbReference>
<keyword evidence="4" id="KW-0472">Membrane</keyword>
<feature type="transmembrane region" description="Helical" evidence="4">
    <location>
        <begin position="630"/>
        <end position="647"/>
    </location>
</feature>
<protein>
    <recommendedName>
        <fullName evidence="5">Rhodopsin domain-containing protein</fullName>
    </recommendedName>
</protein>
<name>A0A9P3B8Q1_9EURO</name>
<feature type="transmembrane region" description="Helical" evidence="4">
    <location>
        <begin position="79"/>
        <end position="100"/>
    </location>
</feature>
<dbReference type="RefSeq" id="XP_043153973.1">
    <property type="nucleotide sequence ID" value="XM_043298038.1"/>
</dbReference>
<proteinExistence type="predicted"/>
<evidence type="ECO:0000259" key="5">
    <source>
        <dbReference type="Pfam" id="PF20684"/>
    </source>
</evidence>
<keyword evidence="2" id="KW-1003">Cell membrane</keyword>
<evidence type="ECO:0000256" key="1">
    <source>
        <dbReference type="ARBA" id="ARBA00004429"/>
    </source>
</evidence>
<dbReference type="SUPFAM" id="SSF103473">
    <property type="entry name" value="MFS general substrate transporter"/>
    <property type="match status" value="1"/>
</dbReference>
<evidence type="ECO:0000256" key="3">
    <source>
        <dbReference type="SAM" id="MobiDB-lite"/>
    </source>
</evidence>
<feature type="domain" description="Rhodopsin" evidence="5">
    <location>
        <begin position="2"/>
        <end position="156"/>
    </location>
</feature>
<feature type="transmembrane region" description="Helical" evidence="4">
    <location>
        <begin position="540"/>
        <end position="565"/>
    </location>
</feature>
<accession>A0A9P3B8Q1</accession>
<dbReference type="InterPro" id="IPR050375">
    <property type="entry name" value="MFS_TsgA-like"/>
</dbReference>